<dbReference type="RefSeq" id="WP_128919722.1">
    <property type="nucleotide sequence ID" value="NZ_LBJC01000027.1"/>
</dbReference>
<keyword evidence="1" id="KW-0472">Membrane</keyword>
<dbReference type="Proteomes" id="UP000289546">
    <property type="component" value="Unassembled WGS sequence"/>
</dbReference>
<protein>
    <recommendedName>
        <fullName evidence="2">SPW repeat-containing integral membrane domain-containing protein</fullName>
    </recommendedName>
</protein>
<evidence type="ECO:0000256" key="1">
    <source>
        <dbReference type="SAM" id="Phobius"/>
    </source>
</evidence>
<dbReference type="OrthoDB" id="129082at2"/>
<dbReference type="EMBL" id="LBJQ01000082">
    <property type="protein sequence ID" value="RXH26311.1"/>
    <property type="molecule type" value="Genomic_DNA"/>
</dbReference>
<accession>A0A4Q0S2P1</accession>
<gene>
    <name evidence="3" type="ORF">XH99_20440</name>
</gene>
<feature type="transmembrane region" description="Helical" evidence="1">
    <location>
        <begin position="12"/>
        <end position="31"/>
    </location>
</feature>
<feature type="domain" description="SPW repeat-containing integral membrane" evidence="2">
    <location>
        <begin position="11"/>
        <end position="109"/>
    </location>
</feature>
<comment type="caution">
    <text evidence="3">The sequence shown here is derived from an EMBL/GenBank/DDBJ whole genome shotgun (WGS) entry which is preliminary data.</text>
</comment>
<reference evidence="3 4" key="1">
    <citation type="submission" date="2015-04" db="EMBL/GenBank/DDBJ databases">
        <title>Comparative genomics of rhizobia nodulating Arachis hypogaea in China.</title>
        <authorList>
            <person name="Li Y."/>
        </authorList>
    </citation>
    <scope>NUCLEOTIDE SEQUENCE [LARGE SCALE GENOMIC DNA]</scope>
    <source>
        <strain evidence="3 4">CCBAU 51757</strain>
    </source>
</reference>
<feature type="transmembrane region" description="Helical" evidence="1">
    <location>
        <begin position="68"/>
        <end position="91"/>
    </location>
</feature>
<keyword evidence="1" id="KW-1133">Transmembrane helix</keyword>
<proteinExistence type="predicted"/>
<name>A0A4Q0S2P1_9BRAD</name>
<keyword evidence="4" id="KW-1185">Reference proteome</keyword>
<evidence type="ECO:0000313" key="4">
    <source>
        <dbReference type="Proteomes" id="UP000289546"/>
    </source>
</evidence>
<dbReference type="InterPro" id="IPR005530">
    <property type="entry name" value="SPW"/>
</dbReference>
<evidence type="ECO:0000313" key="3">
    <source>
        <dbReference type="EMBL" id="RXH26311.1"/>
    </source>
</evidence>
<organism evidence="3 4">
    <name type="scientific">Bradyrhizobium nanningense</name>
    <dbReference type="NCBI Taxonomy" id="1325118"/>
    <lineage>
        <taxon>Bacteria</taxon>
        <taxon>Pseudomonadati</taxon>
        <taxon>Pseudomonadota</taxon>
        <taxon>Alphaproteobacteria</taxon>
        <taxon>Hyphomicrobiales</taxon>
        <taxon>Nitrobacteraceae</taxon>
        <taxon>Bradyrhizobium</taxon>
    </lineage>
</organism>
<feature type="transmembrane region" description="Helical" evidence="1">
    <location>
        <begin position="37"/>
        <end position="56"/>
    </location>
</feature>
<evidence type="ECO:0000259" key="2">
    <source>
        <dbReference type="Pfam" id="PF03779"/>
    </source>
</evidence>
<dbReference type="AlphaFoldDB" id="A0A4Q0S2P1"/>
<sequence>MDPRFVTKTMHAYLDYPVAISLVALPFILGLGTSNPLAEWLAVVTGLAAFALTLFTDHKTGVIRILPYSFHLSVDFLVGGIFLIAPLALGFSGLDAWYYWVNGAAVLLVTSLHKPEPTQASLAHT</sequence>
<keyword evidence="1" id="KW-0812">Transmembrane</keyword>
<dbReference type="Pfam" id="PF03779">
    <property type="entry name" value="SPW"/>
    <property type="match status" value="1"/>
</dbReference>